<comment type="caution">
    <text evidence="5">The sequence shown here is derived from an EMBL/GenBank/DDBJ whole genome shotgun (WGS) entry which is preliminary data.</text>
</comment>
<dbReference type="GO" id="GO:0008757">
    <property type="term" value="F:S-adenosylmethionine-dependent methyltransferase activity"/>
    <property type="evidence" value="ECO:0007669"/>
    <property type="project" value="InterPro"/>
</dbReference>
<reference evidence="5 6" key="1">
    <citation type="submission" date="2016-07" db="EMBL/GenBank/DDBJ databases">
        <title>Pervasive Adenine N6-methylation of Active Genes in Fungi.</title>
        <authorList>
            <consortium name="DOE Joint Genome Institute"/>
            <person name="Mondo S.J."/>
            <person name="Dannebaum R.O."/>
            <person name="Kuo R.C."/>
            <person name="Labutti K."/>
            <person name="Haridas S."/>
            <person name="Kuo A."/>
            <person name="Salamov A."/>
            <person name="Ahrendt S.R."/>
            <person name="Lipzen A."/>
            <person name="Sullivan W."/>
            <person name="Andreopoulos W.B."/>
            <person name="Clum A."/>
            <person name="Lindquist E."/>
            <person name="Daum C."/>
            <person name="Ramamoorthy G.K."/>
            <person name="Gryganskyi A."/>
            <person name="Culley D."/>
            <person name="Magnuson J.K."/>
            <person name="James T.Y."/>
            <person name="O'Malley M.A."/>
            <person name="Stajich J.E."/>
            <person name="Spatafora J.W."/>
            <person name="Visel A."/>
            <person name="Grigoriev I.V."/>
        </authorList>
    </citation>
    <scope>NUCLEOTIDE SEQUENCE [LARGE SCALE GENOMIC DNA]</scope>
    <source>
        <strain evidence="5 6">NRRL 1336</strain>
    </source>
</reference>
<dbReference type="EMBL" id="MCGE01000008">
    <property type="protein sequence ID" value="ORZ18779.1"/>
    <property type="molecule type" value="Genomic_DNA"/>
</dbReference>
<dbReference type="PANTHER" id="PTHR44942:SF4">
    <property type="entry name" value="METHYLTRANSFERASE TYPE 11 DOMAIN-CONTAINING PROTEIN"/>
    <property type="match status" value="1"/>
</dbReference>
<dbReference type="OrthoDB" id="10027013at2759"/>
<evidence type="ECO:0000259" key="4">
    <source>
        <dbReference type="Pfam" id="PF08241"/>
    </source>
</evidence>
<keyword evidence="2 5" id="KW-0489">Methyltransferase</keyword>
<dbReference type="Proteomes" id="UP000193560">
    <property type="component" value="Unassembled WGS sequence"/>
</dbReference>
<sequence>MSDKVNYEGDNYSKFRPTYSDRLYSLIYQFHKGSFDQALDIGTGTGQGAIELSNRFKHVYGVDRLSEMINNAIQKENVTYNVGSAEFLDFPDHSMDLMTVATAFHWFDQAKFFDQVHRVLKPDGTLAVWGYYFPMIKNNDKANEILAEITRMDGALQRYSDPNVKYVINMYRDFTFPFKTVDYYISPSSQDTTGISKPCGGSLMEKTMSLVAFEKYIKTASAYVNYKKDYEKGAGGNVDIVEECIEKIAKVMQAEDKEKTTVDLEWPLVLVLCRNA</sequence>
<evidence type="ECO:0000256" key="3">
    <source>
        <dbReference type="ARBA" id="ARBA00022679"/>
    </source>
</evidence>
<evidence type="ECO:0000313" key="5">
    <source>
        <dbReference type="EMBL" id="ORZ18779.1"/>
    </source>
</evidence>
<gene>
    <name evidence="5" type="ORF">BCR42DRAFT_411562</name>
</gene>
<dbReference type="GO" id="GO:0032259">
    <property type="term" value="P:methylation"/>
    <property type="evidence" value="ECO:0007669"/>
    <property type="project" value="UniProtKB-KW"/>
</dbReference>
<dbReference type="InterPro" id="IPR029063">
    <property type="entry name" value="SAM-dependent_MTases_sf"/>
</dbReference>
<organism evidence="5 6">
    <name type="scientific">Absidia repens</name>
    <dbReference type="NCBI Taxonomy" id="90262"/>
    <lineage>
        <taxon>Eukaryota</taxon>
        <taxon>Fungi</taxon>
        <taxon>Fungi incertae sedis</taxon>
        <taxon>Mucoromycota</taxon>
        <taxon>Mucoromycotina</taxon>
        <taxon>Mucoromycetes</taxon>
        <taxon>Mucorales</taxon>
        <taxon>Cunninghamellaceae</taxon>
        <taxon>Absidia</taxon>
    </lineage>
</organism>
<feature type="domain" description="Methyltransferase type 11" evidence="4">
    <location>
        <begin position="39"/>
        <end position="127"/>
    </location>
</feature>
<dbReference type="SUPFAM" id="SSF53335">
    <property type="entry name" value="S-adenosyl-L-methionine-dependent methyltransferases"/>
    <property type="match status" value="1"/>
</dbReference>
<name>A0A1X2ILX0_9FUNG</name>
<dbReference type="AlphaFoldDB" id="A0A1X2ILX0"/>
<comment type="similarity">
    <text evidence="1">Belongs to the methyltransferase superfamily.</text>
</comment>
<proteinExistence type="inferred from homology"/>
<keyword evidence="3 5" id="KW-0808">Transferase</keyword>
<accession>A0A1X2ILX0</accession>
<dbReference type="InterPro" id="IPR013216">
    <property type="entry name" value="Methyltransf_11"/>
</dbReference>
<dbReference type="PANTHER" id="PTHR44942">
    <property type="entry name" value="METHYLTRANSF_11 DOMAIN-CONTAINING PROTEIN"/>
    <property type="match status" value="1"/>
</dbReference>
<evidence type="ECO:0000256" key="1">
    <source>
        <dbReference type="ARBA" id="ARBA00008361"/>
    </source>
</evidence>
<dbReference type="CDD" id="cd02440">
    <property type="entry name" value="AdoMet_MTases"/>
    <property type="match status" value="1"/>
</dbReference>
<dbReference type="InterPro" id="IPR051052">
    <property type="entry name" value="Diverse_substrate_MTase"/>
</dbReference>
<keyword evidence="6" id="KW-1185">Reference proteome</keyword>
<evidence type="ECO:0000313" key="6">
    <source>
        <dbReference type="Proteomes" id="UP000193560"/>
    </source>
</evidence>
<protein>
    <submittedName>
        <fullName evidence="5">S-adenosyl-L-methionine-dependent methyltransferase</fullName>
    </submittedName>
</protein>
<dbReference type="STRING" id="90262.A0A1X2ILX0"/>
<dbReference type="Gene3D" id="3.40.50.150">
    <property type="entry name" value="Vaccinia Virus protein VP39"/>
    <property type="match status" value="1"/>
</dbReference>
<dbReference type="Pfam" id="PF08241">
    <property type="entry name" value="Methyltransf_11"/>
    <property type="match status" value="1"/>
</dbReference>
<evidence type="ECO:0000256" key="2">
    <source>
        <dbReference type="ARBA" id="ARBA00022603"/>
    </source>
</evidence>